<dbReference type="InterPro" id="IPR050109">
    <property type="entry name" value="HTH-type_TetR-like_transc_reg"/>
</dbReference>
<feature type="DNA-binding region" description="H-T-H motif" evidence="4">
    <location>
        <begin position="37"/>
        <end position="56"/>
    </location>
</feature>
<evidence type="ECO:0000313" key="6">
    <source>
        <dbReference type="EMBL" id="TDC08727.1"/>
    </source>
</evidence>
<keyword evidence="7" id="KW-1185">Reference proteome</keyword>
<dbReference type="InterPro" id="IPR036271">
    <property type="entry name" value="Tet_transcr_reg_TetR-rel_C_sf"/>
</dbReference>
<dbReference type="OrthoDB" id="5068503at2"/>
<dbReference type="PROSITE" id="PS50977">
    <property type="entry name" value="HTH_TETR_2"/>
    <property type="match status" value="1"/>
</dbReference>
<protein>
    <submittedName>
        <fullName evidence="6">TetR/AcrR family transcriptional regulator</fullName>
    </submittedName>
</protein>
<evidence type="ECO:0000256" key="2">
    <source>
        <dbReference type="ARBA" id="ARBA00023125"/>
    </source>
</evidence>
<dbReference type="PANTHER" id="PTHR30055:SF238">
    <property type="entry name" value="MYCOFACTOCIN BIOSYNTHESIS TRANSCRIPTIONAL REGULATOR MFTR-RELATED"/>
    <property type="match status" value="1"/>
</dbReference>
<dbReference type="EMBL" id="SMJW01000210">
    <property type="protein sequence ID" value="TDC08727.1"/>
    <property type="molecule type" value="Genomic_DNA"/>
</dbReference>
<feature type="domain" description="HTH tetR-type" evidence="5">
    <location>
        <begin position="14"/>
        <end position="74"/>
    </location>
</feature>
<dbReference type="InterPro" id="IPR001647">
    <property type="entry name" value="HTH_TetR"/>
</dbReference>
<gene>
    <name evidence="6" type="ORF">E1284_30480</name>
</gene>
<keyword evidence="1" id="KW-0805">Transcription regulation</keyword>
<evidence type="ECO:0000256" key="4">
    <source>
        <dbReference type="PROSITE-ProRule" id="PRU00335"/>
    </source>
</evidence>
<proteinExistence type="predicted"/>
<keyword evidence="2 4" id="KW-0238">DNA-binding</keyword>
<keyword evidence="3" id="KW-0804">Transcription</keyword>
<evidence type="ECO:0000256" key="3">
    <source>
        <dbReference type="ARBA" id="ARBA00023163"/>
    </source>
</evidence>
<evidence type="ECO:0000256" key="1">
    <source>
        <dbReference type="ARBA" id="ARBA00023015"/>
    </source>
</evidence>
<organism evidence="6 7">
    <name type="scientific">Actinomadura bangladeshensis</name>
    <dbReference type="NCBI Taxonomy" id="453573"/>
    <lineage>
        <taxon>Bacteria</taxon>
        <taxon>Bacillati</taxon>
        <taxon>Actinomycetota</taxon>
        <taxon>Actinomycetes</taxon>
        <taxon>Streptosporangiales</taxon>
        <taxon>Thermomonosporaceae</taxon>
        <taxon>Actinomadura</taxon>
    </lineage>
</organism>
<dbReference type="GO" id="GO:0000976">
    <property type="term" value="F:transcription cis-regulatory region binding"/>
    <property type="evidence" value="ECO:0007669"/>
    <property type="project" value="TreeGrafter"/>
</dbReference>
<dbReference type="GO" id="GO:0003700">
    <property type="term" value="F:DNA-binding transcription factor activity"/>
    <property type="evidence" value="ECO:0007669"/>
    <property type="project" value="TreeGrafter"/>
</dbReference>
<name>A0A4R4NM77_9ACTN</name>
<dbReference type="Pfam" id="PF00440">
    <property type="entry name" value="TetR_N"/>
    <property type="match status" value="1"/>
</dbReference>
<dbReference type="Proteomes" id="UP000295431">
    <property type="component" value="Unassembled WGS sequence"/>
</dbReference>
<accession>A0A4R4NM77</accession>
<dbReference type="PANTHER" id="PTHR30055">
    <property type="entry name" value="HTH-TYPE TRANSCRIPTIONAL REGULATOR RUTR"/>
    <property type="match status" value="1"/>
</dbReference>
<evidence type="ECO:0000259" key="5">
    <source>
        <dbReference type="PROSITE" id="PS50977"/>
    </source>
</evidence>
<dbReference type="SUPFAM" id="SSF46689">
    <property type="entry name" value="Homeodomain-like"/>
    <property type="match status" value="1"/>
</dbReference>
<dbReference type="Gene3D" id="1.10.10.60">
    <property type="entry name" value="Homeodomain-like"/>
    <property type="match status" value="1"/>
</dbReference>
<evidence type="ECO:0000313" key="7">
    <source>
        <dbReference type="Proteomes" id="UP000295431"/>
    </source>
</evidence>
<dbReference type="SUPFAM" id="SSF48498">
    <property type="entry name" value="Tetracyclin repressor-like, C-terminal domain"/>
    <property type="match status" value="1"/>
</dbReference>
<comment type="caution">
    <text evidence="6">The sequence shown here is derived from an EMBL/GenBank/DDBJ whole genome shotgun (WGS) entry which is preliminary data.</text>
</comment>
<reference evidence="6 7" key="1">
    <citation type="submission" date="2019-03" db="EMBL/GenBank/DDBJ databases">
        <title>Draft genome sequences of novel Actinobacteria.</title>
        <authorList>
            <person name="Sahin N."/>
            <person name="Ay H."/>
            <person name="Saygin H."/>
        </authorList>
    </citation>
    <scope>NUCLEOTIDE SEQUENCE [LARGE SCALE GENOMIC DNA]</scope>
    <source>
        <strain evidence="6 7">DSM 45347</strain>
    </source>
</reference>
<dbReference type="InterPro" id="IPR009057">
    <property type="entry name" value="Homeodomain-like_sf"/>
</dbReference>
<dbReference type="AlphaFoldDB" id="A0A4R4NM77"/>
<dbReference type="RefSeq" id="WP_131943614.1">
    <property type="nucleotide sequence ID" value="NZ_BAAAMX010000021.1"/>
</dbReference>
<dbReference type="PRINTS" id="PR00455">
    <property type="entry name" value="HTHTETR"/>
</dbReference>
<sequence>MSPRRAAALRGGERSLREHLIATAERMIAERGTAGLTVRAIAREAGVADGVLYNHFADKEELLAHALRAHAESVGRTLDPLPEAGGGTVEENLRAYVRHGLVAHNALLPALAGLVAQPEVLARFSELSGGDQDWRSRLAAYLRAERDLGRLAPDAPVDAATSMIVGACHEPVLSVLFQGEDIARPVPSDAADDLVAVVLRGIAPHTP</sequence>
<dbReference type="Gene3D" id="1.10.357.10">
    <property type="entry name" value="Tetracycline Repressor, domain 2"/>
    <property type="match status" value="1"/>
</dbReference>